<dbReference type="InterPro" id="IPR027417">
    <property type="entry name" value="P-loop_NTPase"/>
</dbReference>
<reference evidence="2 3" key="1">
    <citation type="submission" date="2020-10" db="EMBL/GenBank/DDBJ databases">
        <title>Sequencing the genomes of 1000 actinobacteria strains.</title>
        <authorList>
            <person name="Klenk H.-P."/>
        </authorList>
    </citation>
    <scope>NUCLEOTIDE SEQUENCE [LARGE SCALE GENOMIC DNA]</scope>
    <source>
        <strain evidence="2 3">DSM 45157</strain>
    </source>
</reference>
<accession>A0ABR9HPR8</accession>
<dbReference type="SUPFAM" id="SSF52540">
    <property type="entry name" value="P-loop containing nucleoside triphosphate hydrolases"/>
    <property type="match status" value="1"/>
</dbReference>
<dbReference type="Proteomes" id="UP000598217">
    <property type="component" value="Unassembled WGS sequence"/>
</dbReference>
<feature type="domain" description="Rv3660c-like CheY-like N-terminal" evidence="1">
    <location>
        <begin position="11"/>
        <end position="118"/>
    </location>
</feature>
<comment type="caution">
    <text evidence="2">The sequence shown here is derived from an EMBL/GenBank/DDBJ whole genome shotgun (WGS) entry which is preliminary data.</text>
</comment>
<evidence type="ECO:0000313" key="3">
    <source>
        <dbReference type="Proteomes" id="UP000598217"/>
    </source>
</evidence>
<name>A0ABR9HPR8_9ACTN</name>
<gene>
    <name evidence="2" type="ORF">H4W79_005195</name>
</gene>
<dbReference type="PANTHER" id="PTHR43384">
    <property type="entry name" value="SEPTUM SITE-DETERMINING PROTEIN MIND HOMOLOG, CHLOROPLASTIC-RELATED"/>
    <property type="match status" value="1"/>
</dbReference>
<dbReference type="EMBL" id="JADBDY010000001">
    <property type="protein sequence ID" value="MBE1460981.1"/>
    <property type="molecule type" value="Genomic_DNA"/>
</dbReference>
<evidence type="ECO:0000313" key="2">
    <source>
        <dbReference type="EMBL" id="MBE1460981.1"/>
    </source>
</evidence>
<dbReference type="PANTHER" id="PTHR43384:SF11">
    <property type="entry name" value="SEPTUM SITE DETERMINING PROTEIN"/>
    <property type="match status" value="1"/>
</dbReference>
<sequence>MDIPQHPLIATADPALLDDLVRLAAAAATEVTIASDPEQALRAWGRAPLVVVGRDLERTLRSANPPPHPRVAVVARAGTPPARADGARPGRNETSSAYLLPRDEAALVNLFASLSEHHPAPFVSVVGGRGGAGASLLAVALSLAGDRAGRATALLDADPLGCGPDIYLGCDHTAADPRTGWDDLLRQRGRMPWRTLREGLPKVGRVDVLTWARGGGADQGRPLPVSAVRSVLTSARRGAELVVADLPRSFDPGTTALLNHSDLVLVVVPADVYSVVSAARMAPRIGQEADRVRVVVRGARGGLSTEVVAKSLGLELGADLPSEPGLSRTLRVGDVPARNPRTPLARYADRVVGALVGARRSR</sequence>
<keyword evidence="3" id="KW-1185">Reference proteome</keyword>
<evidence type="ECO:0000259" key="1">
    <source>
        <dbReference type="Pfam" id="PF26563"/>
    </source>
</evidence>
<dbReference type="InterPro" id="IPR059050">
    <property type="entry name" value="Rv3660c_N"/>
</dbReference>
<dbReference type="InterPro" id="IPR050625">
    <property type="entry name" value="ParA/MinD_ATPase"/>
</dbReference>
<dbReference type="Gene3D" id="3.40.50.300">
    <property type="entry name" value="P-loop containing nucleotide triphosphate hydrolases"/>
    <property type="match status" value="1"/>
</dbReference>
<organism evidence="2 3">
    <name type="scientific">Nocardiopsis terrae</name>
    <dbReference type="NCBI Taxonomy" id="372655"/>
    <lineage>
        <taxon>Bacteria</taxon>
        <taxon>Bacillati</taxon>
        <taxon>Actinomycetota</taxon>
        <taxon>Actinomycetes</taxon>
        <taxon>Streptosporangiales</taxon>
        <taxon>Nocardiopsidaceae</taxon>
        <taxon>Nocardiopsis</taxon>
    </lineage>
</organism>
<dbReference type="NCBIfam" id="TIGR03815">
    <property type="entry name" value="CpaE_hom_Actino"/>
    <property type="match status" value="1"/>
</dbReference>
<dbReference type="Pfam" id="PF26563">
    <property type="entry name" value="Rv3660c_N"/>
    <property type="match status" value="1"/>
</dbReference>
<proteinExistence type="predicted"/>
<protein>
    <submittedName>
        <fullName evidence="2">Secretion/DNA translocation related CpaE-like protein</fullName>
    </submittedName>
</protein>
<dbReference type="RefSeq" id="WP_191275963.1">
    <property type="nucleotide sequence ID" value="NZ_BMXJ01000011.1"/>
</dbReference>
<dbReference type="InterPro" id="IPR022521">
    <property type="entry name" value="Rv3660c"/>
</dbReference>